<evidence type="ECO:0000313" key="3">
    <source>
        <dbReference type="Proteomes" id="UP000824469"/>
    </source>
</evidence>
<comment type="caution">
    <text evidence="2">The sequence shown here is derived from an EMBL/GenBank/DDBJ whole genome shotgun (WGS) entry which is preliminary data.</text>
</comment>
<accession>A0AA38GWP8</accession>
<protein>
    <submittedName>
        <fullName evidence="2">Uncharacterized protein</fullName>
    </submittedName>
</protein>
<evidence type="ECO:0000313" key="2">
    <source>
        <dbReference type="EMBL" id="KAH9330537.1"/>
    </source>
</evidence>
<dbReference type="AlphaFoldDB" id="A0AA38GWP8"/>
<dbReference type="EMBL" id="JAHRHJ020000001">
    <property type="protein sequence ID" value="KAH9330537.1"/>
    <property type="molecule type" value="Genomic_DNA"/>
</dbReference>
<evidence type="ECO:0000256" key="1">
    <source>
        <dbReference type="SAM" id="MobiDB-lite"/>
    </source>
</evidence>
<feature type="region of interest" description="Disordered" evidence="1">
    <location>
        <begin position="27"/>
        <end position="77"/>
    </location>
</feature>
<proteinExistence type="predicted"/>
<organism evidence="2 3">
    <name type="scientific">Taxus chinensis</name>
    <name type="common">Chinese yew</name>
    <name type="synonym">Taxus wallichiana var. chinensis</name>
    <dbReference type="NCBI Taxonomy" id="29808"/>
    <lineage>
        <taxon>Eukaryota</taxon>
        <taxon>Viridiplantae</taxon>
        <taxon>Streptophyta</taxon>
        <taxon>Embryophyta</taxon>
        <taxon>Tracheophyta</taxon>
        <taxon>Spermatophyta</taxon>
        <taxon>Pinopsida</taxon>
        <taxon>Pinidae</taxon>
        <taxon>Conifers II</taxon>
        <taxon>Cupressales</taxon>
        <taxon>Taxaceae</taxon>
        <taxon>Taxus</taxon>
    </lineage>
</organism>
<keyword evidence="3" id="KW-1185">Reference proteome</keyword>
<sequence>MVNIPLLYTPCTCPVRTLGPRPPALSLPAPPALCTQPSTRASLRPPRMVKRRHGSQPSTRTSLRPPWMVTRRHDGHG</sequence>
<gene>
    <name evidence="2" type="ORF">KI387_002645</name>
</gene>
<dbReference type="Proteomes" id="UP000824469">
    <property type="component" value="Unassembled WGS sequence"/>
</dbReference>
<reference evidence="2 3" key="1">
    <citation type="journal article" date="2021" name="Nat. Plants">
        <title>The Taxus genome provides insights into paclitaxel biosynthesis.</title>
        <authorList>
            <person name="Xiong X."/>
            <person name="Gou J."/>
            <person name="Liao Q."/>
            <person name="Li Y."/>
            <person name="Zhou Q."/>
            <person name="Bi G."/>
            <person name="Li C."/>
            <person name="Du R."/>
            <person name="Wang X."/>
            <person name="Sun T."/>
            <person name="Guo L."/>
            <person name="Liang H."/>
            <person name="Lu P."/>
            <person name="Wu Y."/>
            <person name="Zhang Z."/>
            <person name="Ro D.K."/>
            <person name="Shang Y."/>
            <person name="Huang S."/>
            <person name="Yan J."/>
        </authorList>
    </citation>
    <scope>NUCLEOTIDE SEQUENCE [LARGE SCALE GENOMIC DNA]</scope>
    <source>
        <strain evidence="2">Ta-2019</strain>
    </source>
</reference>
<feature type="non-terminal residue" evidence="2">
    <location>
        <position position="77"/>
    </location>
</feature>
<name>A0AA38GWP8_TAXCH</name>